<feature type="transmembrane region" description="Helical" evidence="1">
    <location>
        <begin position="127"/>
        <end position="147"/>
    </location>
</feature>
<sequence length="374" mass="41801">MSEEDSRPLPKSPRLMSIDALRGLDMFFIVGMEEVFEALSEMFPMSPSLNDRVQHAPWAGFHFYDLIFPLFAYIIGVSLVFSLTKSTQLHGRKSTTLKILKRSAILYLLGVWMYGGIGEGIEQVRLLGVLQRLAICYLAAGLAFVWLRPRGLLALTVGLIAGYWALLSFAPVPGFGAGDFAEGHNLTNWIDQHYLPFRKWDGDHDPEGLLSTLPAIATCLLGVFAGRLLRDPEVDASRKVRRLVVWGLAGVAAGLLWHLQFPVIKKIWTSSFVLLTGGLSTLLMALFYFVVDLRQHRRWCQPFVWIGMNAITIYLLVHVVDLTGLASGLIGGEIHAWLESLRTGLGELATALLALAFSVWICRFLYVRQIFLRV</sequence>
<feature type="transmembrane region" description="Helical" evidence="1">
    <location>
        <begin position="59"/>
        <end position="83"/>
    </location>
</feature>
<organism evidence="2 3">
    <name type="scientific">Haloferula sargassicola</name>
    <dbReference type="NCBI Taxonomy" id="490096"/>
    <lineage>
        <taxon>Bacteria</taxon>
        <taxon>Pseudomonadati</taxon>
        <taxon>Verrucomicrobiota</taxon>
        <taxon>Verrucomicrobiia</taxon>
        <taxon>Verrucomicrobiales</taxon>
        <taxon>Verrucomicrobiaceae</taxon>
        <taxon>Haloferula</taxon>
    </lineage>
</organism>
<dbReference type="PANTHER" id="PTHR31061:SF24">
    <property type="entry name" value="LD22376P"/>
    <property type="match status" value="1"/>
</dbReference>
<feature type="transmembrane region" description="Helical" evidence="1">
    <location>
        <begin position="152"/>
        <end position="170"/>
    </location>
</feature>
<feature type="transmembrane region" description="Helical" evidence="1">
    <location>
        <begin position="208"/>
        <end position="229"/>
    </location>
</feature>
<feature type="transmembrane region" description="Helical" evidence="1">
    <location>
        <begin position="303"/>
        <end position="328"/>
    </location>
</feature>
<feature type="transmembrane region" description="Helical" evidence="1">
    <location>
        <begin position="267"/>
        <end position="291"/>
    </location>
</feature>
<evidence type="ECO:0000313" key="2">
    <source>
        <dbReference type="EMBL" id="GAA5482650.1"/>
    </source>
</evidence>
<protein>
    <recommendedName>
        <fullName evidence="4">DUF5009 domain-containing protein</fullName>
    </recommendedName>
</protein>
<dbReference type="RefSeq" id="WP_353566785.1">
    <property type="nucleotide sequence ID" value="NZ_BAABRI010000009.1"/>
</dbReference>
<keyword evidence="1" id="KW-1133">Transmembrane helix</keyword>
<dbReference type="PANTHER" id="PTHR31061">
    <property type="entry name" value="LD22376P"/>
    <property type="match status" value="1"/>
</dbReference>
<feature type="transmembrane region" description="Helical" evidence="1">
    <location>
        <begin position="241"/>
        <end position="261"/>
    </location>
</feature>
<keyword evidence="1" id="KW-0812">Transmembrane</keyword>
<proteinExistence type="predicted"/>
<keyword evidence="3" id="KW-1185">Reference proteome</keyword>
<evidence type="ECO:0000256" key="1">
    <source>
        <dbReference type="SAM" id="Phobius"/>
    </source>
</evidence>
<evidence type="ECO:0000313" key="3">
    <source>
        <dbReference type="Proteomes" id="UP001476282"/>
    </source>
</evidence>
<name>A0ABP9UN16_9BACT</name>
<dbReference type="EMBL" id="BAABRI010000009">
    <property type="protein sequence ID" value="GAA5482650.1"/>
    <property type="molecule type" value="Genomic_DNA"/>
</dbReference>
<dbReference type="Proteomes" id="UP001476282">
    <property type="component" value="Unassembled WGS sequence"/>
</dbReference>
<comment type="caution">
    <text evidence="2">The sequence shown here is derived from an EMBL/GenBank/DDBJ whole genome shotgun (WGS) entry which is preliminary data.</text>
</comment>
<gene>
    <name evidence="2" type="ORF">Hsar01_01873</name>
</gene>
<reference evidence="2 3" key="1">
    <citation type="submission" date="2024-02" db="EMBL/GenBank/DDBJ databases">
        <title>Haloferula sargassicola NBRC 104335.</title>
        <authorList>
            <person name="Ichikawa N."/>
            <person name="Katano-Makiyama Y."/>
            <person name="Hidaka K."/>
        </authorList>
    </citation>
    <scope>NUCLEOTIDE SEQUENCE [LARGE SCALE GENOMIC DNA]</scope>
    <source>
        <strain evidence="2 3">NBRC 104335</strain>
    </source>
</reference>
<feature type="transmembrane region" description="Helical" evidence="1">
    <location>
        <begin position="104"/>
        <end position="121"/>
    </location>
</feature>
<evidence type="ECO:0008006" key="4">
    <source>
        <dbReference type="Google" id="ProtNLM"/>
    </source>
</evidence>
<keyword evidence="1" id="KW-0472">Membrane</keyword>
<feature type="transmembrane region" description="Helical" evidence="1">
    <location>
        <begin position="348"/>
        <end position="366"/>
    </location>
</feature>
<accession>A0ABP9UN16</accession>